<accession>A0A1I5YZD5</accession>
<evidence type="ECO:0000313" key="2">
    <source>
        <dbReference type="Proteomes" id="UP000199031"/>
    </source>
</evidence>
<gene>
    <name evidence="1" type="ORF">SAMN05444277_11520</name>
</gene>
<name>A0A1I5YZD5_9BACT</name>
<dbReference type="InterPro" id="IPR005368">
    <property type="entry name" value="UPF0175"/>
</dbReference>
<dbReference type="Proteomes" id="UP000199031">
    <property type="component" value="Unassembled WGS sequence"/>
</dbReference>
<reference evidence="1 2" key="1">
    <citation type="submission" date="2016-10" db="EMBL/GenBank/DDBJ databases">
        <authorList>
            <person name="de Groot N.N."/>
        </authorList>
    </citation>
    <scope>NUCLEOTIDE SEQUENCE [LARGE SCALE GENOMIC DNA]</scope>
    <source>
        <strain evidence="1 2">DSM 28286</strain>
    </source>
</reference>
<dbReference type="EMBL" id="FOXQ01000015">
    <property type="protein sequence ID" value="SFQ49586.1"/>
    <property type="molecule type" value="Genomic_DNA"/>
</dbReference>
<sequence>MAIVIDDKILATANISERELLTEIAFLLYEKNIIGLGKAREFCGLGFIEFEAEIAKRNISRFSEASLQQDVDTIDKLFGK</sequence>
<organism evidence="1 2">
    <name type="scientific">Parafilimonas terrae</name>
    <dbReference type="NCBI Taxonomy" id="1465490"/>
    <lineage>
        <taxon>Bacteria</taxon>
        <taxon>Pseudomonadati</taxon>
        <taxon>Bacteroidota</taxon>
        <taxon>Chitinophagia</taxon>
        <taxon>Chitinophagales</taxon>
        <taxon>Chitinophagaceae</taxon>
        <taxon>Parafilimonas</taxon>
    </lineage>
</organism>
<protein>
    <submittedName>
        <fullName evidence="1">Predicted antitoxin, contains HTH domain</fullName>
    </submittedName>
</protein>
<keyword evidence="2" id="KW-1185">Reference proteome</keyword>
<proteinExistence type="predicted"/>
<dbReference type="OrthoDB" id="5772658at2"/>
<dbReference type="AlphaFoldDB" id="A0A1I5YZD5"/>
<evidence type="ECO:0000313" key="1">
    <source>
        <dbReference type="EMBL" id="SFQ49586.1"/>
    </source>
</evidence>
<dbReference type="Pfam" id="PF03683">
    <property type="entry name" value="UPF0175"/>
    <property type="match status" value="1"/>
</dbReference>
<dbReference type="STRING" id="1465490.SAMN05444277_11520"/>
<dbReference type="RefSeq" id="WP_090662414.1">
    <property type="nucleotide sequence ID" value="NZ_FOXQ01000015.1"/>
</dbReference>